<dbReference type="AlphaFoldDB" id="A0A2Y9AXJ3"/>
<proteinExistence type="predicted"/>
<evidence type="ECO:0000313" key="2">
    <source>
        <dbReference type="EMBL" id="PWJ16589.1"/>
    </source>
</evidence>
<evidence type="ECO:0000256" key="1">
    <source>
        <dbReference type="SAM" id="MobiDB-lite"/>
    </source>
</evidence>
<feature type="compositionally biased region" description="Basic and acidic residues" evidence="1">
    <location>
        <begin position="12"/>
        <end position="27"/>
    </location>
</feature>
<reference evidence="2 4" key="2">
    <citation type="submission" date="2018-03" db="EMBL/GenBank/DDBJ databases">
        <title>Genomic Encyclopedia of Archaeal and Bacterial Type Strains, Phase II (KMG-II): from individual species to whole genera.</title>
        <authorList>
            <person name="Goeker M."/>
        </authorList>
    </citation>
    <scope>NUCLEOTIDE SEQUENCE [LARGE SCALE GENOMIC DNA]</scope>
    <source>
        <strain evidence="2 4">DSM 25227</strain>
    </source>
</reference>
<sequence length="69" mass="7896">MSGMRFMPKGYGGERRDPDRVKRDGWRDQGVLAVSVDDERLSWPEKELVRQLGDRLYGPRPGEPNAPDP</sequence>
<gene>
    <name evidence="2" type="ORF">BCF38_108104</name>
    <name evidence="3" type="ORF">SAMN05421539_108104</name>
</gene>
<dbReference type="EMBL" id="QGDJ01000008">
    <property type="protein sequence ID" value="PWJ16589.1"/>
    <property type="molecule type" value="Genomic_DNA"/>
</dbReference>
<evidence type="ECO:0000313" key="5">
    <source>
        <dbReference type="Proteomes" id="UP000251571"/>
    </source>
</evidence>
<keyword evidence="4" id="KW-1185">Reference proteome</keyword>
<dbReference type="OrthoDB" id="8481182at2"/>
<evidence type="ECO:0000313" key="3">
    <source>
        <dbReference type="EMBL" id="SSA48826.1"/>
    </source>
</evidence>
<accession>A0A2Y9AXJ3</accession>
<evidence type="ECO:0000313" key="4">
    <source>
        <dbReference type="Proteomes" id="UP000245839"/>
    </source>
</evidence>
<name>A0A2Y9AXJ3_9RHOB</name>
<dbReference type="Proteomes" id="UP000251571">
    <property type="component" value="Unassembled WGS sequence"/>
</dbReference>
<feature type="region of interest" description="Disordered" evidence="1">
    <location>
        <begin position="1"/>
        <end position="27"/>
    </location>
</feature>
<organism evidence="3 5">
    <name type="scientific">Jannaschia seohaensis</name>
    <dbReference type="NCBI Taxonomy" id="475081"/>
    <lineage>
        <taxon>Bacteria</taxon>
        <taxon>Pseudomonadati</taxon>
        <taxon>Pseudomonadota</taxon>
        <taxon>Alphaproteobacteria</taxon>
        <taxon>Rhodobacterales</taxon>
        <taxon>Roseobacteraceae</taxon>
        <taxon>Jannaschia</taxon>
    </lineage>
</organism>
<dbReference type="Proteomes" id="UP000245839">
    <property type="component" value="Unassembled WGS sequence"/>
</dbReference>
<dbReference type="EMBL" id="UETC01000008">
    <property type="protein sequence ID" value="SSA48826.1"/>
    <property type="molecule type" value="Genomic_DNA"/>
</dbReference>
<protein>
    <submittedName>
        <fullName evidence="3">Uncharacterized protein</fullName>
    </submittedName>
</protein>
<reference evidence="3 5" key="1">
    <citation type="submission" date="2016-10" db="EMBL/GenBank/DDBJ databases">
        <authorList>
            <person name="Cai Z."/>
        </authorList>
    </citation>
    <scope>NUCLEOTIDE SEQUENCE [LARGE SCALE GENOMIC DNA]</scope>
    <source>
        <strain evidence="3 5">DSM 25227</strain>
    </source>
</reference>